<protein>
    <submittedName>
        <fullName evidence="2">M23 family peptidase</fullName>
    </submittedName>
</protein>
<comment type="caution">
    <text evidence="2">The sequence shown here is derived from an EMBL/GenBank/DDBJ whole genome shotgun (WGS) entry which is preliminary data.</text>
</comment>
<dbReference type="PANTHER" id="PTHR21666:SF270">
    <property type="entry name" value="MUREIN HYDROLASE ACTIVATOR ENVC"/>
    <property type="match status" value="1"/>
</dbReference>
<accession>A0A368DNQ3</accession>
<dbReference type="GO" id="GO:0004222">
    <property type="term" value="F:metalloendopeptidase activity"/>
    <property type="evidence" value="ECO:0007669"/>
    <property type="project" value="TreeGrafter"/>
</dbReference>
<evidence type="ECO:0000313" key="2">
    <source>
        <dbReference type="EMBL" id="RCL72845.1"/>
    </source>
</evidence>
<dbReference type="Gene3D" id="3.10.350.10">
    <property type="entry name" value="LysM domain"/>
    <property type="match status" value="2"/>
</dbReference>
<dbReference type="SUPFAM" id="SSF54106">
    <property type="entry name" value="LysM domain"/>
    <property type="match status" value="1"/>
</dbReference>
<dbReference type="InterPro" id="IPR016047">
    <property type="entry name" value="M23ase_b-sheet_dom"/>
</dbReference>
<evidence type="ECO:0000259" key="1">
    <source>
        <dbReference type="PROSITE" id="PS51782"/>
    </source>
</evidence>
<dbReference type="InterPro" id="IPR011055">
    <property type="entry name" value="Dup_hybrid_motif"/>
</dbReference>
<dbReference type="PANTHER" id="PTHR21666">
    <property type="entry name" value="PEPTIDASE-RELATED"/>
    <property type="match status" value="1"/>
</dbReference>
<dbReference type="Gene3D" id="2.70.70.10">
    <property type="entry name" value="Glucose Permease (Domain IIA)"/>
    <property type="match status" value="1"/>
</dbReference>
<dbReference type="InterPro" id="IPR018392">
    <property type="entry name" value="LysM"/>
</dbReference>
<feature type="domain" description="LysM" evidence="1">
    <location>
        <begin position="136"/>
        <end position="180"/>
    </location>
</feature>
<dbReference type="PROSITE" id="PS51782">
    <property type="entry name" value="LYSM"/>
    <property type="match status" value="2"/>
</dbReference>
<reference evidence="2 3" key="1">
    <citation type="journal article" date="2018" name="Microbiome">
        <title>Fine metagenomic profile of the Mediterranean stratified and mixed water columns revealed by assembly and recruitment.</title>
        <authorList>
            <person name="Haro-Moreno J.M."/>
            <person name="Lopez-Perez M."/>
            <person name="De La Torre J.R."/>
            <person name="Picazo A."/>
            <person name="Camacho A."/>
            <person name="Rodriguez-Valera F."/>
        </authorList>
    </citation>
    <scope>NUCLEOTIDE SEQUENCE [LARGE SCALE GENOMIC DNA]</scope>
    <source>
        <strain evidence="2">MED-G57</strain>
    </source>
</reference>
<gene>
    <name evidence="2" type="ORF">DBW71_04840</name>
</gene>
<dbReference type="AlphaFoldDB" id="A0A368DNQ3"/>
<name>A0A368DNQ3_9PROT</name>
<evidence type="ECO:0000313" key="3">
    <source>
        <dbReference type="Proteomes" id="UP000253570"/>
    </source>
</evidence>
<dbReference type="PROSITE" id="PS51257">
    <property type="entry name" value="PROKAR_LIPOPROTEIN"/>
    <property type="match status" value="1"/>
</dbReference>
<dbReference type="EMBL" id="QOQD01000011">
    <property type="protein sequence ID" value="RCL72845.1"/>
    <property type="molecule type" value="Genomic_DNA"/>
</dbReference>
<dbReference type="SMART" id="SM00257">
    <property type="entry name" value="LysM"/>
    <property type="match status" value="2"/>
</dbReference>
<dbReference type="CDD" id="cd00118">
    <property type="entry name" value="LysM"/>
    <property type="match status" value="1"/>
</dbReference>
<proteinExistence type="predicted"/>
<feature type="domain" description="LysM" evidence="1">
    <location>
        <begin position="63"/>
        <end position="107"/>
    </location>
</feature>
<dbReference type="Proteomes" id="UP000253570">
    <property type="component" value="Unassembled WGS sequence"/>
</dbReference>
<dbReference type="Pfam" id="PF01551">
    <property type="entry name" value="Peptidase_M23"/>
    <property type="match status" value="1"/>
</dbReference>
<sequence>MFVLKIKSQYIPIFCLVTLIFLTSCSSNMHRFTKDQDFNQIKSSKNFNESIQKPANGNINSSGQWIVRNSDTLQSISQETGVSIEDIAYYNSLKFPYDLKDGTVLYVGSVNNHGVSSLNSVSTSIDSTGSNVQESNKYIVKAGDTLSSIASRFNLSTDFLIEINNIDNPQYISIGQIIELKPEDISNNTNTLFPIVNKTNNIEQSENLSQKEEKTQIKDPQFRWPVYGRVVYAFGEELDDRINNGIYISAPSGSDVNASESGVVTFVGAREHFGNLIIVKHPNSWVSTYAHLGSVNVIIGEKIRKGQPIGIVGMTGSINSPQLYFEIRRGTIVQNPEDFLD</sequence>
<dbReference type="CDD" id="cd12797">
    <property type="entry name" value="M23_peptidase"/>
    <property type="match status" value="1"/>
</dbReference>
<organism evidence="2 3">
    <name type="scientific">PS1 clade bacterium</name>
    <dbReference type="NCBI Taxonomy" id="2175152"/>
    <lineage>
        <taxon>Bacteria</taxon>
        <taxon>Pseudomonadati</taxon>
        <taxon>Pseudomonadota</taxon>
        <taxon>Alphaproteobacteria</taxon>
        <taxon>PS1 clade</taxon>
    </lineage>
</organism>
<dbReference type="SUPFAM" id="SSF51261">
    <property type="entry name" value="Duplicated hybrid motif"/>
    <property type="match status" value="1"/>
</dbReference>
<dbReference type="InterPro" id="IPR036779">
    <property type="entry name" value="LysM_dom_sf"/>
</dbReference>
<dbReference type="Pfam" id="PF01476">
    <property type="entry name" value="LysM"/>
    <property type="match status" value="2"/>
</dbReference>
<dbReference type="InterPro" id="IPR050570">
    <property type="entry name" value="Cell_wall_metabolism_enzyme"/>
</dbReference>